<gene>
    <name evidence="4" type="ORF">WMO63_14330</name>
</gene>
<keyword evidence="2" id="KW-0472">Membrane</keyword>
<dbReference type="Pfam" id="PF11992">
    <property type="entry name" value="TgpA_N"/>
    <property type="match status" value="1"/>
</dbReference>
<name>A0ABV1F203_9BACI</name>
<feature type="region of interest" description="Disordered" evidence="1">
    <location>
        <begin position="564"/>
        <end position="612"/>
    </location>
</feature>
<feature type="transmembrane region" description="Helical" evidence="2">
    <location>
        <begin position="626"/>
        <end position="644"/>
    </location>
</feature>
<dbReference type="PANTHER" id="PTHR42736">
    <property type="entry name" value="PROTEIN-GLUTAMINE GAMMA-GLUTAMYLTRANSFERASE"/>
    <property type="match status" value="1"/>
</dbReference>
<feature type="domain" description="Transglutaminase-like" evidence="3">
    <location>
        <begin position="484"/>
        <end position="558"/>
    </location>
</feature>
<evidence type="ECO:0000313" key="5">
    <source>
        <dbReference type="Proteomes" id="UP001465426"/>
    </source>
</evidence>
<feature type="transmembrane region" description="Helical" evidence="2">
    <location>
        <begin position="201"/>
        <end position="222"/>
    </location>
</feature>
<evidence type="ECO:0000313" key="4">
    <source>
        <dbReference type="EMBL" id="MEQ2466835.1"/>
    </source>
</evidence>
<accession>A0ABV1F203</accession>
<organism evidence="4 5">
    <name type="scientific">Niallia hominis</name>
    <dbReference type="NCBI Taxonomy" id="3133173"/>
    <lineage>
        <taxon>Bacteria</taxon>
        <taxon>Bacillati</taxon>
        <taxon>Bacillota</taxon>
        <taxon>Bacilli</taxon>
        <taxon>Bacillales</taxon>
        <taxon>Bacillaceae</taxon>
        <taxon>Niallia</taxon>
    </lineage>
</organism>
<feature type="transmembrane region" description="Helical" evidence="2">
    <location>
        <begin position="116"/>
        <end position="137"/>
    </location>
</feature>
<feature type="compositionally biased region" description="Low complexity" evidence="1">
    <location>
        <begin position="571"/>
        <end position="581"/>
    </location>
</feature>
<comment type="caution">
    <text evidence="4">The sequence shown here is derived from an EMBL/GenBank/DDBJ whole genome shotgun (WGS) entry which is preliminary data.</text>
</comment>
<dbReference type="EMBL" id="JBBMFN010000035">
    <property type="protein sequence ID" value="MEQ2466835.1"/>
    <property type="molecule type" value="Genomic_DNA"/>
</dbReference>
<feature type="transmembrane region" description="Helical" evidence="2">
    <location>
        <begin position="12"/>
        <end position="29"/>
    </location>
</feature>
<keyword evidence="2" id="KW-0812">Transmembrane</keyword>
<sequence>MSSSFSKKHITISNFLLYILGFLLIWEWLRPLEALTNTENVIVFNLFLALSLLLAFFRAPSLLSGTLKTVYIIFVLQSLYFEESFLTFQWIQPFVTEFIDNLVLVFDTNWSEMTNMFKSCLCFILLWLMAYLIDYWLIKRRKIFTFFLLTIIYITVLDTFTIYSATSAIIRTVIIGFTVMGMLTFFRLNDKEGSENNHRSTIKWMIPLLVFVIGSAGIGYLLPKADPIWPDPVPFIQTMGNKGGENEGGSTGEDGVHRVGYSVDDSRLGGDFIGDSSMVFVAEVEEPHYWKVETKDTYTGKGWVQSEESLQLSRDNFEVLDHGGEIPFISFVDGENVKRTESQSTVQFTNGFSYFLYPLGVKEMTAANSYMEIESGNERGVFNGYVESYSVTYDIPEYSLDALTTADMEAFVMDNPAIANRYLQLPDSLPQRVKDLAVDITKNDENVFAKVRSIETYFSSNGFVYSQSNVAIPNGEEDYVDQFLFETKLGYCDNYSTSMVTLLRSIGIPSRWVKGFTEGDFVETDGEIRRYEVTNNNAHSWVEVYFPEVGWVSFEPTQGFSNANTYMNDIENQSNSNNTESETPDAQEQQQETPENKPEEQEQTLEPTSQTTEGWSNYPAVVKGNWQWVAFVLALIGLLGVAIYKFRYKWLPYYYIWKFKHATGENNFPKAYIVLLHLLEIAGLKKKEEVTLREYAKQIDHIYSSDEMSLLTAKYEEYLYKGQLQKGSWEDLRELWENLIKKTTA</sequence>
<dbReference type="SMART" id="SM00460">
    <property type="entry name" value="TGc"/>
    <property type="match status" value="1"/>
</dbReference>
<dbReference type="SUPFAM" id="SSF54001">
    <property type="entry name" value="Cysteine proteinases"/>
    <property type="match status" value="1"/>
</dbReference>
<dbReference type="InterPro" id="IPR052901">
    <property type="entry name" value="Bact_TGase-like"/>
</dbReference>
<dbReference type="InterPro" id="IPR021878">
    <property type="entry name" value="TgpA_N"/>
</dbReference>
<dbReference type="PANTHER" id="PTHR42736:SF1">
    <property type="entry name" value="PROTEIN-GLUTAMINE GAMMA-GLUTAMYLTRANSFERASE"/>
    <property type="match status" value="1"/>
</dbReference>
<evidence type="ECO:0000256" key="2">
    <source>
        <dbReference type="SAM" id="Phobius"/>
    </source>
</evidence>
<dbReference type="RefSeq" id="WP_048718084.1">
    <property type="nucleotide sequence ID" value="NZ_JBBMFN010000035.1"/>
</dbReference>
<evidence type="ECO:0000259" key="3">
    <source>
        <dbReference type="SMART" id="SM00460"/>
    </source>
</evidence>
<feature type="transmembrane region" description="Helical" evidence="2">
    <location>
        <begin position="169"/>
        <end position="189"/>
    </location>
</feature>
<dbReference type="Gene3D" id="3.10.620.30">
    <property type="match status" value="1"/>
</dbReference>
<feature type="transmembrane region" description="Helical" evidence="2">
    <location>
        <begin position="41"/>
        <end position="57"/>
    </location>
</feature>
<keyword evidence="2" id="KW-1133">Transmembrane helix</keyword>
<dbReference type="Pfam" id="PF01841">
    <property type="entry name" value="Transglut_core"/>
    <property type="match status" value="1"/>
</dbReference>
<protein>
    <submittedName>
        <fullName evidence="4">Transglutaminase domain-containing protein</fullName>
    </submittedName>
</protein>
<reference evidence="4 5" key="1">
    <citation type="submission" date="2024-03" db="EMBL/GenBank/DDBJ databases">
        <title>Human intestinal bacterial collection.</title>
        <authorList>
            <person name="Pauvert C."/>
            <person name="Hitch T.C.A."/>
            <person name="Clavel T."/>
        </authorList>
    </citation>
    <scope>NUCLEOTIDE SEQUENCE [LARGE SCALE GENOMIC DNA]</scope>
    <source>
        <strain evidence="4 5">CLA-SR-H024</strain>
    </source>
</reference>
<feature type="transmembrane region" description="Helical" evidence="2">
    <location>
        <begin position="144"/>
        <end position="163"/>
    </location>
</feature>
<feature type="compositionally biased region" description="Polar residues" evidence="1">
    <location>
        <begin position="584"/>
        <end position="593"/>
    </location>
</feature>
<dbReference type="Proteomes" id="UP001465426">
    <property type="component" value="Unassembled WGS sequence"/>
</dbReference>
<dbReference type="InterPro" id="IPR038765">
    <property type="entry name" value="Papain-like_cys_pep_sf"/>
</dbReference>
<keyword evidence="5" id="KW-1185">Reference proteome</keyword>
<evidence type="ECO:0000256" key="1">
    <source>
        <dbReference type="SAM" id="MobiDB-lite"/>
    </source>
</evidence>
<dbReference type="InterPro" id="IPR002931">
    <property type="entry name" value="Transglutaminase-like"/>
</dbReference>
<proteinExistence type="predicted"/>